<dbReference type="SUPFAM" id="SSF52833">
    <property type="entry name" value="Thioredoxin-like"/>
    <property type="match status" value="1"/>
</dbReference>
<dbReference type="PROSITE" id="PS51354">
    <property type="entry name" value="GLUTAREDOXIN_2"/>
    <property type="match status" value="1"/>
</dbReference>
<dbReference type="KEGG" id="smas:HUE87_00640"/>
<organism evidence="4 5">
    <name type="scientific">Candidatus Sulfurimonas marisnigri</name>
    <dbReference type="NCBI Taxonomy" id="2740405"/>
    <lineage>
        <taxon>Bacteria</taxon>
        <taxon>Pseudomonadati</taxon>
        <taxon>Campylobacterota</taxon>
        <taxon>Epsilonproteobacteria</taxon>
        <taxon>Campylobacterales</taxon>
        <taxon>Sulfurimonadaceae</taxon>
        <taxon>Sulfurimonas</taxon>
    </lineage>
</organism>
<evidence type="ECO:0000256" key="1">
    <source>
        <dbReference type="ARBA" id="ARBA00022729"/>
    </source>
</evidence>
<name>A0A7S7M0E4_9BACT</name>
<evidence type="ECO:0000313" key="5">
    <source>
        <dbReference type="Proteomes" id="UP000593836"/>
    </source>
</evidence>
<dbReference type="Pfam" id="PF13098">
    <property type="entry name" value="Thioredoxin_2"/>
    <property type="match status" value="1"/>
</dbReference>
<evidence type="ECO:0000313" key="4">
    <source>
        <dbReference type="EMBL" id="QOY54790.1"/>
    </source>
</evidence>
<sequence>MKNLVLLLLFTTILSAQGYREFAQKMGYETSYETAVEKAKKENKNIMFFMITNYCPWCSKMEKRILSNLDVDKTLKAKFVPLILNKEEKKFPKKFDVPGSPVTYLIEPKQEKVYDKRLGYMNKKEFLNFIK</sequence>
<dbReference type="RefSeq" id="WP_194366834.1">
    <property type="nucleotide sequence ID" value="NZ_CP054493.1"/>
</dbReference>
<dbReference type="AlphaFoldDB" id="A0A7S7M0E4"/>
<dbReference type="Gene3D" id="3.40.30.10">
    <property type="entry name" value="Glutaredoxin"/>
    <property type="match status" value="1"/>
</dbReference>
<evidence type="ECO:0000256" key="2">
    <source>
        <dbReference type="SAM" id="SignalP"/>
    </source>
</evidence>
<feature type="signal peptide" evidence="2">
    <location>
        <begin position="1"/>
        <end position="18"/>
    </location>
</feature>
<dbReference type="EMBL" id="CP054493">
    <property type="protein sequence ID" value="QOY54790.1"/>
    <property type="molecule type" value="Genomic_DNA"/>
</dbReference>
<keyword evidence="1 2" id="KW-0732">Signal</keyword>
<dbReference type="InterPro" id="IPR012336">
    <property type="entry name" value="Thioredoxin-like_fold"/>
</dbReference>
<protein>
    <submittedName>
        <fullName evidence="4">Thioredoxin family protein</fullName>
    </submittedName>
</protein>
<reference evidence="4 5" key="1">
    <citation type="submission" date="2020-05" db="EMBL/GenBank/DDBJ databases">
        <title>Sulfurimonas marisnigri, sp. nov., and Sulfurimonas baltica, sp. nov., manganese oxide reducing chemolithoautotrophs of the class Epsilonproteobacteria isolated from the pelagic redoxclines of the Black and Baltic Seas and emended description of the genus Sulfurimonas.</title>
        <authorList>
            <person name="Henkel J.V."/>
            <person name="Laudan C."/>
            <person name="Werner J."/>
            <person name="Neu T."/>
            <person name="Plewe S."/>
            <person name="Sproer C."/>
            <person name="Bunk B."/>
            <person name="Schulz-Vogt H.N."/>
        </authorList>
    </citation>
    <scope>NUCLEOTIDE SEQUENCE [LARGE SCALE GENOMIC DNA]</scope>
    <source>
        <strain evidence="4 5">SoZ1</strain>
    </source>
</reference>
<gene>
    <name evidence="4" type="ORF">HUE87_00640</name>
</gene>
<evidence type="ECO:0000259" key="3">
    <source>
        <dbReference type="Pfam" id="PF13098"/>
    </source>
</evidence>
<proteinExistence type="predicted"/>
<dbReference type="InterPro" id="IPR036249">
    <property type="entry name" value="Thioredoxin-like_sf"/>
</dbReference>
<dbReference type="InterPro" id="IPR051099">
    <property type="entry name" value="AGR/TXD"/>
</dbReference>
<dbReference type="PANTHER" id="PTHR15337">
    <property type="entry name" value="ANTERIOR GRADIENT PROTEIN-RELATED"/>
    <property type="match status" value="1"/>
</dbReference>
<dbReference type="PANTHER" id="PTHR15337:SF11">
    <property type="entry name" value="THIOREDOXIN DOMAIN-CONTAINING PROTEIN"/>
    <property type="match status" value="1"/>
</dbReference>
<feature type="domain" description="Thioredoxin-like fold" evidence="3">
    <location>
        <begin position="39"/>
        <end position="128"/>
    </location>
</feature>
<keyword evidence="5" id="KW-1185">Reference proteome</keyword>
<feature type="chain" id="PRO_5032569204" evidence="2">
    <location>
        <begin position="19"/>
        <end position="131"/>
    </location>
</feature>
<dbReference type="Proteomes" id="UP000593836">
    <property type="component" value="Chromosome"/>
</dbReference>
<accession>A0A7S7M0E4</accession>